<proteinExistence type="predicted"/>
<protein>
    <submittedName>
        <fullName evidence="1">Uncharacterized protein</fullName>
    </submittedName>
</protein>
<evidence type="ECO:0000313" key="1">
    <source>
        <dbReference type="EMBL" id="TDL10538.1"/>
    </source>
</evidence>
<dbReference type="RefSeq" id="WP_133413720.1">
    <property type="nucleotide sequence ID" value="NZ_SDLP01000002.1"/>
</dbReference>
<reference evidence="1 2" key="1">
    <citation type="submission" date="2019-01" db="EMBL/GenBank/DDBJ databases">
        <title>High-quality-draft genome sequences of five non-tuberculosis mycobacteriaceae isolated from a nosocomial environment.</title>
        <authorList>
            <person name="Tiago I."/>
            <person name="Alarico S."/>
            <person name="Pereira S.G."/>
            <person name="Coelho C."/>
            <person name="Maranha A."/>
            <person name="Empadinhas N."/>
        </authorList>
    </citation>
    <scope>NUCLEOTIDE SEQUENCE [LARGE SCALE GENOMIC DNA]</scope>
    <source>
        <strain evidence="1 2">22DIII</strain>
    </source>
</reference>
<dbReference type="Proteomes" id="UP000294952">
    <property type="component" value="Unassembled WGS sequence"/>
</dbReference>
<sequence length="444" mass="47665">MVVVISAVAVFTWWLPAHRLDAARKSWQPPPQAMLSSSMREEPVPGWRTTVGDLGLPAIGDSRIAVSNDPRGPRPFIGSIDNRAYFLASSGAPDAPQWWLAGIDVQDGRRLFDAVPLSSAARYPQCFLHGPNDILCLDGLPSVTARVIDGRSGAVTYVGPTDLRLGFGKLAVEQVGMYAVATTQDQGVFGIGPRAETTWFVPGDGLLEMEPVERPAARSQTLTAQRDADPRKFSHTVFSVADGHVIEPDIEEGASLVETAFYSGGFASKTSDADGVPGDIFFFDESGRRVGKSSETIIREEPADLPVTTTGSDELNAVYSAQGKKLIEVPTGVTQLVGTTLMVNLAKSQTFPQWQQYDLKDGGKGSVCDYQTQNFLGTDGSTLVFGVTNPDAEILATAYDLHSCQRLWSIPKLAGSMDRMWQVGGQLLQLAANATELSSLVAPS</sequence>
<dbReference type="EMBL" id="SDLP01000002">
    <property type="protein sequence ID" value="TDL10538.1"/>
    <property type="molecule type" value="Genomic_DNA"/>
</dbReference>
<gene>
    <name evidence="1" type="ORF">EUA04_11690</name>
</gene>
<comment type="caution">
    <text evidence="1">The sequence shown here is derived from an EMBL/GenBank/DDBJ whole genome shotgun (WGS) entry which is preliminary data.</text>
</comment>
<accession>A0A4R5XA24</accession>
<dbReference type="AlphaFoldDB" id="A0A4R5XA24"/>
<name>A0A4R5XA24_9MYCO</name>
<organism evidence="1 2">
    <name type="scientific">Mycolicibacterium obuense</name>
    <dbReference type="NCBI Taxonomy" id="1807"/>
    <lineage>
        <taxon>Bacteria</taxon>
        <taxon>Bacillati</taxon>
        <taxon>Actinomycetota</taxon>
        <taxon>Actinomycetes</taxon>
        <taxon>Mycobacteriales</taxon>
        <taxon>Mycobacteriaceae</taxon>
        <taxon>Mycolicibacterium</taxon>
    </lineage>
</organism>
<evidence type="ECO:0000313" key="2">
    <source>
        <dbReference type="Proteomes" id="UP000294952"/>
    </source>
</evidence>